<dbReference type="Pfam" id="PF08713">
    <property type="entry name" value="DNA_alkylation"/>
    <property type="match status" value="1"/>
</dbReference>
<evidence type="ECO:0000313" key="1">
    <source>
        <dbReference type="EMBL" id="AXN34943.1"/>
    </source>
</evidence>
<dbReference type="AlphaFoldDB" id="A0A385ABE5"/>
<dbReference type="EMBL" id="CP031003">
    <property type="protein sequence ID" value="AXN34943.1"/>
    <property type="molecule type" value="Genomic_DNA"/>
</dbReference>
<name>A0A385ABE5_LATCU</name>
<dbReference type="SUPFAM" id="SSF48371">
    <property type="entry name" value="ARM repeat"/>
    <property type="match status" value="1"/>
</dbReference>
<dbReference type="Gene3D" id="1.25.40.290">
    <property type="entry name" value="ARM repeat domains"/>
    <property type="match status" value="1"/>
</dbReference>
<dbReference type="InterPro" id="IPR014825">
    <property type="entry name" value="DNA_alkylation"/>
</dbReference>
<accession>A0A385ABE5</accession>
<dbReference type="PANTHER" id="PTHR34070">
    <property type="entry name" value="ARMADILLO-TYPE FOLD"/>
    <property type="match status" value="1"/>
</dbReference>
<proteinExistence type="predicted"/>
<dbReference type="CDD" id="cd07064">
    <property type="entry name" value="AlkD_like_1"/>
    <property type="match status" value="1"/>
</dbReference>
<reference evidence="1 2" key="1">
    <citation type="submission" date="2018-07" db="EMBL/GenBank/DDBJ databases">
        <title>Lactobacillus curvatus genome sequence.</title>
        <authorList>
            <person name="Prechtl R."/>
        </authorList>
    </citation>
    <scope>NUCLEOTIDE SEQUENCE [LARGE SCALE GENOMIC DNA]</scope>
    <source>
        <strain evidence="1 2">TMW 1.1928</strain>
    </source>
</reference>
<gene>
    <name evidence="1" type="ORF">DT351_00495</name>
</gene>
<dbReference type="Proteomes" id="UP000257607">
    <property type="component" value="Chromosome"/>
</dbReference>
<organism evidence="1 2">
    <name type="scientific">Latilactobacillus curvatus</name>
    <name type="common">Lactobacillus curvatus</name>
    <dbReference type="NCBI Taxonomy" id="28038"/>
    <lineage>
        <taxon>Bacteria</taxon>
        <taxon>Bacillati</taxon>
        <taxon>Bacillota</taxon>
        <taxon>Bacilli</taxon>
        <taxon>Lactobacillales</taxon>
        <taxon>Lactobacillaceae</taxon>
        <taxon>Latilactobacillus</taxon>
    </lineage>
</organism>
<dbReference type="RefSeq" id="WP_116843357.1">
    <property type="nucleotide sequence ID" value="NZ_CABIVZ010000047.1"/>
</dbReference>
<dbReference type="InterPro" id="IPR016024">
    <property type="entry name" value="ARM-type_fold"/>
</dbReference>
<evidence type="ECO:0000313" key="2">
    <source>
        <dbReference type="Proteomes" id="UP000257607"/>
    </source>
</evidence>
<sequence>MDFELPIYPENQAAMKKYMQSQFEFNGVKAPDQHLIERELWQSVKQLPPAEIMQFIETLYARPTREYQYVAIEMALRSVRWWEPADMEHLLTLVLEKVWWDSIDVWRKVFGEYIRLHLEQFDWVAQHFIGAENFWLRRIAITLQLSFYEKTNVAFLEEAILADIDTDEFFIQKAIGWALRNYSKENPEWVMTFVEEHELTIFAQREALKKIKQNKMFHRKHTKSSTHDN</sequence>
<dbReference type="Gene3D" id="1.20.1660.10">
    <property type="entry name" value="Hypothetical protein (EF3068)"/>
    <property type="match status" value="1"/>
</dbReference>
<dbReference type="PANTHER" id="PTHR34070:SF1">
    <property type="entry name" value="DNA ALKYLATION REPAIR PROTEIN"/>
    <property type="match status" value="1"/>
</dbReference>
<protein>
    <submittedName>
        <fullName evidence="1">DNA alkylation repair protein</fullName>
    </submittedName>
</protein>